<evidence type="ECO:0000313" key="3">
    <source>
        <dbReference type="Proteomes" id="UP000317122"/>
    </source>
</evidence>
<feature type="region of interest" description="Disordered" evidence="1">
    <location>
        <begin position="415"/>
        <end position="441"/>
    </location>
</feature>
<sequence>MALDRQIARISKILVDSDGITFDEAQARLRALTLEVVVGPNATTPAAHAAALTAVSVGNRTFVGGVRLVGAVDQRLNSALPLAASTLGEAALEVGASAFEGSPSRRILIGAVPGVSERLAVSAWWRGWRAGVALPGDAPCGDGENALSGIAAGALSVGAAFETVRGRAVDLSLGVDLWPVDSSKEAPRFAEVFLPGALWLVGLGNLGQAFLWALAALPYTDPAAVSIVLQDRDKVTEENWATSVLVKGETYGDLKTKVAERWAVAKKFDVRRLDRHLLAADRLEDEDPRVAFCGVDKIEARKLMAKTGFDCIVDAGLGRKASDFDRYRVTVFNAARPIDKHFEGQSDESADDSIPDNDAYQRLGAEVGRCGTAEVAGASVAAPYVSAVAAAVAASRLINIASGCPCRINEVRRLSETEPKSGPSASINARGIRHAGRPAVS</sequence>
<evidence type="ECO:0000256" key="1">
    <source>
        <dbReference type="SAM" id="MobiDB-lite"/>
    </source>
</evidence>
<protein>
    <submittedName>
        <fullName evidence="2">ThiF family protein</fullName>
    </submittedName>
</protein>
<proteinExistence type="predicted"/>
<evidence type="ECO:0000313" key="2">
    <source>
        <dbReference type="EMBL" id="TWI31113.1"/>
    </source>
</evidence>
<dbReference type="Proteomes" id="UP000317122">
    <property type="component" value="Unassembled WGS sequence"/>
</dbReference>
<dbReference type="InterPro" id="IPR035985">
    <property type="entry name" value="Ubiquitin-activating_enz"/>
</dbReference>
<dbReference type="GO" id="GO:0008641">
    <property type="term" value="F:ubiquitin-like modifier activating enzyme activity"/>
    <property type="evidence" value="ECO:0007669"/>
    <property type="project" value="InterPro"/>
</dbReference>
<dbReference type="AlphaFoldDB" id="A0A562NG98"/>
<comment type="caution">
    <text evidence="2">The sequence shown here is derived from an EMBL/GenBank/DDBJ whole genome shotgun (WGS) entry which is preliminary data.</text>
</comment>
<reference evidence="2 3" key="1">
    <citation type="journal article" date="2015" name="Stand. Genomic Sci.">
        <title>Genomic Encyclopedia of Bacterial and Archaeal Type Strains, Phase III: the genomes of soil and plant-associated and newly described type strains.</title>
        <authorList>
            <person name="Whitman W.B."/>
            <person name="Woyke T."/>
            <person name="Klenk H.P."/>
            <person name="Zhou Y."/>
            <person name="Lilburn T.G."/>
            <person name="Beck B.J."/>
            <person name="De Vos P."/>
            <person name="Vandamme P."/>
            <person name="Eisen J.A."/>
            <person name="Garrity G."/>
            <person name="Hugenholtz P."/>
            <person name="Kyrpides N.C."/>
        </authorList>
    </citation>
    <scope>NUCLEOTIDE SEQUENCE [LARGE SCALE GENOMIC DNA]</scope>
    <source>
        <strain evidence="2 3">CGMCC 1.2546</strain>
    </source>
</reference>
<name>A0A562NG98_9HYPH</name>
<dbReference type="EMBL" id="VLKT01000031">
    <property type="protein sequence ID" value="TWI31113.1"/>
    <property type="molecule type" value="Genomic_DNA"/>
</dbReference>
<dbReference type="OrthoDB" id="1489124at2"/>
<feature type="compositionally biased region" description="Basic residues" evidence="1">
    <location>
        <begin position="431"/>
        <end position="441"/>
    </location>
</feature>
<gene>
    <name evidence="2" type="ORF">IQ26_04616</name>
</gene>
<keyword evidence="3" id="KW-1185">Reference proteome</keyword>
<accession>A0A562NG98</accession>
<organism evidence="2 3">
    <name type="scientific">Mesorhizobium tianshanense</name>
    <dbReference type="NCBI Taxonomy" id="39844"/>
    <lineage>
        <taxon>Bacteria</taxon>
        <taxon>Pseudomonadati</taxon>
        <taxon>Pseudomonadota</taxon>
        <taxon>Alphaproteobacteria</taxon>
        <taxon>Hyphomicrobiales</taxon>
        <taxon>Phyllobacteriaceae</taxon>
        <taxon>Mesorhizobium</taxon>
    </lineage>
</organism>
<dbReference type="Gene3D" id="3.40.50.720">
    <property type="entry name" value="NAD(P)-binding Rossmann-like Domain"/>
    <property type="match status" value="1"/>
</dbReference>
<dbReference type="SUPFAM" id="SSF69572">
    <property type="entry name" value="Activating enzymes of the ubiquitin-like proteins"/>
    <property type="match status" value="1"/>
</dbReference>
<dbReference type="RefSeq" id="WP_162458050.1">
    <property type="nucleotide sequence ID" value="NZ_BSPF01000064.1"/>
</dbReference>